<dbReference type="AlphaFoldDB" id="C5LEB8"/>
<accession>C5LEB8</accession>
<evidence type="ECO:0000313" key="2">
    <source>
        <dbReference type="Proteomes" id="UP000007800"/>
    </source>
</evidence>
<dbReference type="MEROPS" id="S09.A29"/>
<proteinExistence type="predicted"/>
<evidence type="ECO:0000313" key="1">
    <source>
        <dbReference type="EMBL" id="EER04925.1"/>
    </source>
</evidence>
<dbReference type="GeneID" id="9050430"/>
<gene>
    <name evidence="1" type="ORF">Pmar_PMAR022101</name>
</gene>
<keyword evidence="2" id="KW-1185">Reference proteome</keyword>
<dbReference type="EMBL" id="GG681220">
    <property type="protein sequence ID" value="EER04925.1"/>
    <property type="molecule type" value="Genomic_DNA"/>
</dbReference>
<organism evidence="2">
    <name type="scientific">Perkinsus marinus (strain ATCC 50983 / TXsc)</name>
    <dbReference type="NCBI Taxonomy" id="423536"/>
    <lineage>
        <taxon>Eukaryota</taxon>
        <taxon>Sar</taxon>
        <taxon>Alveolata</taxon>
        <taxon>Perkinsozoa</taxon>
        <taxon>Perkinsea</taxon>
        <taxon>Perkinsida</taxon>
        <taxon>Perkinsidae</taxon>
        <taxon>Perkinsus</taxon>
    </lineage>
</organism>
<dbReference type="InterPro" id="IPR029058">
    <property type="entry name" value="AB_hydrolase_fold"/>
</dbReference>
<reference evidence="1 2" key="1">
    <citation type="submission" date="2008-07" db="EMBL/GenBank/DDBJ databases">
        <authorList>
            <person name="El-Sayed N."/>
            <person name="Caler E."/>
            <person name="Inman J."/>
            <person name="Amedeo P."/>
            <person name="Hass B."/>
            <person name="Wortman J."/>
        </authorList>
    </citation>
    <scope>NUCLEOTIDE SEQUENCE [LARGE SCALE GENOMIC DNA]</scope>
    <source>
        <strain evidence="2">ATCC 50983 / TXsc</strain>
    </source>
</reference>
<dbReference type="Proteomes" id="UP000007800">
    <property type="component" value="Unassembled WGS sequence"/>
</dbReference>
<protein>
    <recommendedName>
        <fullName evidence="3">Serine aminopeptidase S33 domain-containing protein</fullName>
    </recommendedName>
</protein>
<dbReference type="PANTHER" id="PTHR43358">
    <property type="entry name" value="ALPHA/BETA-HYDROLASE"/>
    <property type="match status" value="1"/>
</dbReference>
<dbReference type="SUPFAM" id="SSF53474">
    <property type="entry name" value="alpha/beta-Hydrolases"/>
    <property type="match status" value="1"/>
</dbReference>
<dbReference type="OrthoDB" id="10249433at2759"/>
<dbReference type="OMA" id="FINSRNT"/>
<sequence length="219" mass="24250">RIGLWGRSMGAVTALLHGDRDPSIAGMVIDSAFADIRTLASDLAEELGLRLPGIMLSVVLGMLRLSVRSKAHFDIFDLQPIAHVDRTYIPALFTAARNDTFVNPRNTDTLFEKYAGDKNLVKVDGNHNSTRPKFLMHSIAIFFINTLGCEATVDAILDLESLSPCSEERANAADEESTRNEVRDLIPIPAPPRRDHIKFGNDRLIDAGRRWVVGLDMKV</sequence>
<dbReference type="InParanoid" id="C5LEB8"/>
<dbReference type="Gene3D" id="3.40.50.1820">
    <property type="entry name" value="alpha/beta hydrolase"/>
    <property type="match status" value="1"/>
</dbReference>
<dbReference type="PANTHER" id="PTHR43358:SF4">
    <property type="entry name" value="ALPHA_BETA HYDROLASE FOLD-1 DOMAIN-CONTAINING PROTEIN"/>
    <property type="match status" value="1"/>
</dbReference>
<evidence type="ECO:0008006" key="3">
    <source>
        <dbReference type="Google" id="ProtNLM"/>
    </source>
</evidence>
<feature type="non-terminal residue" evidence="1">
    <location>
        <position position="1"/>
    </location>
</feature>
<dbReference type="InterPro" id="IPR052920">
    <property type="entry name" value="DNA-binding_regulatory"/>
</dbReference>
<name>C5LEB8_PERM5</name>
<dbReference type="RefSeq" id="XP_002773109.1">
    <property type="nucleotide sequence ID" value="XM_002773063.1"/>
</dbReference>